<dbReference type="InterPro" id="IPR037493">
    <property type="entry name" value="ExoIII-like"/>
</dbReference>
<comment type="caution">
    <text evidence="1">The sequence shown here is derived from an EMBL/GenBank/DDBJ whole genome shotgun (WGS) entry which is preliminary data.</text>
</comment>
<sequence length="90" mass="10170">GRIEVVDINGHLRSCPSNLGGIVRGRGNRSFGRLAGSRRIRVGSWNVGSLTRKFFELGDVLRRHKVDIACFQETKWKGSRAREGNGYKLW</sequence>
<organism evidence="1">
    <name type="scientific">Tanacetum cinerariifolium</name>
    <name type="common">Dalmatian daisy</name>
    <name type="synonym">Chrysanthemum cinerariifolium</name>
    <dbReference type="NCBI Taxonomy" id="118510"/>
    <lineage>
        <taxon>Eukaryota</taxon>
        <taxon>Viridiplantae</taxon>
        <taxon>Streptophyta</taxon>
        <taxon>Embryophyta</taxon>
        <taxon>Tracheophyta</taxon>
        <taxon>Spermatophyta</taxon>
        <taxon>Magnoliopsida</taxon>
        <taxon>eudicotyledons</taxon>
        <taxon>Gunneridae</taxon>
        <taxon>Pentapetalae</taxon>
        <taxon>asterids</taxon>
        <taxon>campanulids</taxon>
        <taxon>Asterales</taxon>
        <taxon>Asteraceae</taxon>
        <taxon>Asteroideae</taxon>
        <taxon>Anthemideae</taxon>
        <taxon>Anthemidinae</taxon>
        <taxon>Tanacetum</taxon>
    </lineage>
</organism>
<dbReference type="GO" id="GO:0008311">
    <property type="term" value="F:double-stranded DNA 3'-5' DNA exonuclease activity"/>
    <property type="evidence" value="ECO:0007669"/>
    <property type="project" value="InterPro"/>
</dbReference>
<reference evidence="1" key="1">
    <citation type="journal article" date="2019" name="Sci. Rep.">
        <title>Draft genome of Tanacetum cinerariifolium, the natural source of mosquito coil.</title>
        <authorList>
            <person name="Yamashiro T."/>
            <person name="Shiraishi A."/>
            <person name="Satake H."/>
            <person name="Nakayama K."/>
        </authorList>
    </citation>
    <scope>NUCLEOTIDE SEQUENCE</scope>
</reference>
<dbReference type="EMBL" id="BKCJ011093650">
    <property type="protein sequence ID" value="GFC84246.1"/>
    <property type="molecule type" value="Genomic_DNA"/>
</dbReference>
<accession>A0A699REU4</accession>
<evidence type="ECO:0000313" key="1">
    <source>
        <dbReference type="EMBL" id="GFC84246.1"/>
    </source>
</evidence>
<dbReference type="PANTHER" id="PTHR43250:SF2">
    <property type="entry name" value="EXODEOXYRIBONUCLEASE III"/>
    <property type="match status" value="1"/>
</dbReference>
<feature type="non-terminal residue" evidence="1">
    <location>
        <position position="1"/>
    </location>
</feature>
<dbReference type="Gene3D" id="3.60.10.10">
    <property type="entry name" value="Endonuclease/exonuclease/phosphatase"/>
    <property type="match status" value="1"/>
</dbReference>
<proteinExistence type="predicted"/>
<dbReference type="GO" id="GO:0006281">
    <property type="term" value="P:DNA repair"/>
    <property type="evidence" value="ECO:0007669"/>
    <property type="project" value="InterPro"/>
</dbReference>
<gene>
    <name evidence="1" type="ORF">Tci_856216</name>
</gene>
<name>A0A699REU4_TANCI</name>
<protein>
    <submittedName>
        <fullName evidence="1">Craniofacial development protein 2-like</fullName>
    </submittedName>
</protein>
<dbReference type="InterPro" id="IPR036691">
    <property type="entry name" value="Endo/exonu/phosph_ase_sf"/>
</dbReference>
<dbReference type="SUPFAM" id="SSF56219">
    <property type="entry name" value="DNase I-like"/>
    <property type="match status" value="1"/>
</dbReference>
<dbReference type="AlphaFoldDB" id="A0A699REU4"/>
<dbReference type="PANTHER" id="PTHR43250">
    <property type="entry name" value="EXODEOXYRIBONUCLEASE III"/>
    <property type="match status" value="1"/>
</dbReference>